<dbReference type="SUPFAM" id="SSF103515">
    <property type="entry name" value="Autotransporter"/>
    <property type="match status" value="1"/>
</dbReference>
<feature type="domain" description="Autotransporter" evidence="1">
    <location>
        <begin position="601"/>
        <end position="878"/>
    </location>
</feature>
<dbReference type="EMBL" id="NEVL01000004">
    <property type="protein sequence ID" value="OZI33060.1"/>
    <property type="molecule type" value="Genomic_DNA"/>
</dbReference>
<dbReference type="AlphaFoldDB" id="A0A261S8F3"/>
<accession>A0A261S8F3</accession>
<sequence length="878" mass="87802">MTLALLALGRPDCAQAARDWFDGATWSDGQVPDATSAKEISGPDPVSLAGAGVVQLLRIGQFGVGELNVAGAAASLTGSNFSVGINGGTGILTLEDNARWTATDIDLGATVGSRGDVTVDASTVNAAAISIAGSGTATFVVRNGGVVRTTSTVMGEWGGGIATLVLSGDGSEWRSTGQVDLGMWSSATVNVSAGAAFETLSGATLGRLHRDASATVNVSGARSTWYSEGTVVLGDLGRAIVTVAEGGNLTAPRLVIAQGASANGRLAIGGDLGLAPRAGGTLDVGAIEFGAGTGTLVFNVTGSPVTYAGTIAGAGDVRIAAGSVIFTGDSAAVAGASGDPRTYVDGGSLTLRGGTLRGTVAVANGARLGGDGSVGSTTLAAGSVFAPSGSAPFKVNGDLTFNPNSVFEVSAAPDGSSSRVVVSGAANLAGSVLHVGAAGTYAPYQRYTILQANTLNGTFGSVTSNYAYLTPALAYEGQDVLLELGRKPVPDSGGSRPITFADQARTGNQRAVADALETLPTDNPIHQAVLTLPEGAPPAALAQLAGESHAGAVGALNGLAGAARSVPFSQLRRGLGASALPGAPTASAGTSDAPLSAATLPTSGALPAWAQVVGQWQTSGGNDGIARTRQHTGGFFAGADTAVGGGWRLGGALGVTNSKLSVGSLDSSTDIDSYSATLYGGRRFEAGPGHINVLLGAAYTWHDIASERNVSFAGVNQQLTADYGASSSQLFGEVGYGLPVGEASVIEPYAGLAFNDQRVRGFNEAGGSAALQGKRQHDQTTTTTLGLRGATRWDSLTLSAGAGWRYTLGDVASRSRLAFADSAVFTVAGAPIARNALVTELGMAWRASRALALSLTYDGEYGGSSRQHAATLRANWAF</sequence>
<gene>
    <name evidence="2" type="ORF">CEG14_19575</name>
</gene>
<dbReference type="InterPro" id="IPR036709">
    <property type="entry name" value="Autotransporte_beta_dom_sf"/>
</dbReference>
<evidence type="ECO:0000313" key="2">
    <source>
        <dbReference type="EMBL" id="OZI33060.1"/>
    </source>
</evidence>
<dbReference type="SMART" id="SM00869">
    <property type="entry name" value="Autotransporter"/>
    <property type="match status" value="1"/>
</dbReference>
<dbReference type="InterPro" id="IPR005546">
    <property type="entry name" value="Autotransporte_beta"/>
</dbReference>
<reference evidence="2 3" key="1">
    <citation type="submission" date="2017-05" db="EMBL/GenBank/DDBJ databases">
        <title>Complete and WGS of Bordetella genogroups.</title>
        <authorList>
            <person name="Spilker T."/>
            <person name="LiPuma J."/>
        </authorList>
    </citation>
    <scope>NUCLEOTIDE SEQUENCE [LARGE SCALE GENOMIC DNA]</scope>
    <source>
        <strain evidence="2 3">AU17610</strain>
    </source>
</reference>
<dbReference type="Gene3D" id="2.40.128.130">
    <property type="entry name" value="Autotransporter beta-domain"/>
    <property type="match status" value="1"/>
</dbReference>
<comment type="caution">
    <text evidence="2">The sequence shown here is derived from an EMBL/GenBank/DDBJ whole genome shotgun (WGS) entry which is preliminary data.</text>
</comment>
<dbReference type="InterPro" id="IPR011050">
    <property type="entry name" value="Pectin_lyase_fold/virulence"/>
</dbReference>
<dbReference type="Pfam" id="PF03797">
    <property type="entry name" value="Autotransporter"/>
    <property type="match status" value="1"/>
</dbReference>
<protein>
    <recommendedName>
        <fullName evidence="1">Autotransporter domain-containing protein</fullName>
    </recommendedName>
</protein>
<evidence type="ECO:0000313" key="3">
    <source>
        <dbReference type="Proteomes" id="UP000217005"/>
    </source>
</evidence>
<name>A0A261S8F3_9BORD</name>
<dbReference type="SUPFAM" id="SSF51126">
    <property type="entry name" value="Pectin lyase-like"/>
    <property type="match status" value="1"/>
</dbReference>
<dbReference type="InterPro" id="IPR030895">
    <property type="entry name" value="T5SS_PEPC_rpt"/>
</dbReference>
<dbReference type="Proteomes" id="UP000217005">
    <property type="component" value="Unassembled WGS sequence"/>
</dbReference>
<dbReference type="PROSITE" id="PS51208">
    <property type="entry name" value="AUTOTRANSPORTER"/>
    <property type="match status" value="1"/>
</dbReference>
<dbReference type="NCBIfam" id="TIGR04393">
    <property type="entry name" value="rpt_T5SS_PEPC"/>
    <property type="match status" value="1"/>
</dbReference>
<proteinExistence type="predicted"/>
<organism evidence="2 3">
    <name type="scientific">Bordetella genomosp. 1</name>
    <dbReference type="NCBI Taxonomy" id="1395607"/>
    <lineage>
        <taxon>Bacteria</taxon>
        <taxon>Pseudomonadati</taxon>
        <taxon>Pseudomonadota</taxon>
        <taxon>Betaproteobacteria</taxon>
        <taxon>Burkholderiales</taxon>
        <taxon>Alcaligenaceae</taxon>
        <taxon>Bordetella</taxon>
    </lineage>
</organism>
<evidence type="ECO:0000259" key="1">
    <source>
        <dbReference type="PROSITE" id="PS51208"/>
    </source>
</evidence>